<sequence length="120" mass="13463">MKLKRSVFLFCSVMISFSHAEVLTQTDYDQQIQHHTQIIQQTKAVLDEPNSKADANQQSQAFCDRLNAYEQIAKLSKDNANLEMASIMLMASQSFLDKQKARLGGSGMTTEVFCAGKIKQ</sequence>
<dbReference type="STRING" id="202951.GCA_001485025_00582"/>
<gene>
    <name evidence="2" type="ORF">EXE25_09360</name>
</gene>
<accession>A0A4Q7AWU1</accession>
<reference evidence="2 3" key="1">
    <citation type="submission" date="2019-02" db="EMBL/GenBank/DDBJ databases">
        <title>The Batch Genome Submission of Acinetobacter spp. strains.</title>
        <authorList>
            <person name="Qin J."/>
            <person name="Hu Y."/>
            <person name="Ye H."/>
            <person name="Wei L."/>
            <person name="Feng Y."/>
            <person name="Zong Z."/>
        </authorList>
    </citation>
    <scope>NUCLEOTIDE SEQUENCE [LARGE SCALE GENOMIC DNA]</scope>
    <source>
        <strain evidence="2 3">WCHABo060081</strain>
    </source>
</reference>
<evidence type="ECO:0008006" key="4">
    <source>
        <dbReference type="Google" id="ProtNLM"/>
    </source>
</evidence>
<dbReference type="Proteomes" id="UP000293483">
    <property type="component" value="Unassembled WGS sequence"/>
</dbReference>
<feature type="signal peptide" evidence="1">
    <location>
        <begin position="1"/>
        <end position="20"/>
    </location>
</feature>
<organism evidence="2 3">
    <name type="scientific">Acinetobacter bouvetii</name>
    <dbReference type="NCBI Taxonomy" id="202951"/>
    <lineage>
        <taxon>Bacteria</taxon>
        <taxon>Pseudomonadati</taxon>
        <taxon>Pseudomonadota</taxon>
        <taxon>Gammaproteobacteria</taxon>
        <taxon>Moraxellales</taxon>
        <taxon>Moraxellaceae</taxon>
        <taxon>Acinetobacter</taxon>
    </lineage>
</organism>
<dbReference type="AlphaFoldDB" id="A0A4Q7AWU1"/>
<dbReference type="EMBL" id="SGSU01000009">
    <property type="protein sequence ID" value="RZG66876.1"/>
    <property type="molecule type" value="Genomic_DNA"/>
</dbReference>
<evidence type="ECO:0000256" key="1">
    <source>
        <dbReference type="SAM" id="SignalP"/>
    </source>
</evidence>
<keyword evidence="1" id="KW-0732">Signal</keyword>
<proteinExistence type="predicted"/>
<comment type="caution">
    <text evidence="2">The sequence shown here is derived from an EMBL/GenBank/DDBJ whole genome shotgun (WGS) entry which is preliminary data.</text>
</comment>
<feature type="chain" id="PRO_5020914756" description="DUF1311 domain-containing protein" evidence="1">
    <location>
        <begin position="21"/>
        <end position="120"/>
    </location>
</feature>
<name>A0A4Q7AWU1_9GAMM</name>
<protein>
    <recommendedName>
        <fullName evidence="4">DUF1311 domain-containing protein</fullName>
    </recommendedName>
</protein>
<evidence type="ECO:0000313" key="2">
    <source>
        <dbReference type="EMBL" id="RZG66876.1"/>
    </source>
</evidence>
<evidence type="ECO:0000313" key="3">
    <source>
        <dbReference type="Proteomes" id="UP000293483"/>
    </source>
</evidence>